<accession>A0ABD3SPV9</accession>
<keyword evidence="4" id="KW-0539">Nucleus</keyword>
<evidence type="ECO:0000259" key="6">
    <source>
        <dbReference type="PROSITE" id="PS50833"/>
    </source>
</evidence>
<feature type="region of interest" description="Disordered" evidence="5">
    <location>
        <begin position="360"/>
        <end position="395"/>
    </location>
</feature>
<gene>
    <name evidence="7" type="ORF">ACHAXA_010549</name>
</gene>
<proteinExistence type="inferred from homology"/>
<feature type="compositionally biased region" description="Basic and acidic residues" evidence="5">
    <location>
        <begin position="360"/>
        <end position="382"/>
    </location>
</feature>
<dbReference type="PANTHER" id="PTHR13634">
    <property type="entry name" value="RIBOSOME BIOGENESIS PROTEIN BRIX"/>
    <property type="match status" value="1"/>
</dbReference>
<dbReference type="PANTHER" id="PTHR13634:SF0">
    <property type="entry name" value="RIBOSOME BIOGENESIS PROTEIN BRX1 HOMOLOG"/>
    <property type="match status" value="1"/>
</dbReference>
<dbReference type="Pfam" id="PF04427">
    <property type="entry name" value="Brix"/>
    <property type="match status" value="1"/>
</dbReference>
<dbReference type="SMART" id="SM00879">
    <property type="entry name" value="Brix"/>
    <property type="match status" value="1"/>
</dbReference>
<dbReference type="Proteomes" id="UP001530377">
    <property type="component" value="Unassembled WGS sequence"/>
</dbReference>
<feature type="compositionally biased region" description="Acidic residues" evidence="5">
    <location>
        <begin position="10"/>
        <end position="19"/>
    </location>
</feature>
<evidence type="ECO:0000256" key="5">
    <source>
        <dbReference type="SAM" id="MobiDB-lite"/>
    </source>
</evidence>
<evidence type="ECO:0000313" key="7">
    <source>
        <dbReference type="EMBL" id="KAL3826624.1"/>
    </source>
</evidence>
<organism evidence="7 8">
    <name type="scientific">Cyclostephanos tholiformis</name>
    <dbReference type="NCBI Taxonomy" id="382380"/>
    <lineage>
        <taxon>Eukaryota</taxon>
        <taxon>Sar</taxon>
        <taxon>Stramenopiles</taxon>
        <taxon>Ochrophyta</taxon>
        <taxon>Bacillariophyta</taxon>
        <taxon>Coscinodiscophyceae</taxon>
        <taxon>Thalassiosirophycidae</taxon>
        <taxon>Stephanodiscales</taxon>
        <taxon>Stephanodiscaceae</taxon>
        <taxon>Cyclostephanos</taxon>
    </lineage>
</organism>
<evidence type="ECO:0000256" key="1">
    <source>
        <dbReference type="ARBA" id="ARBA00004604"/>
    </source>
</evidence>
<dbReference type="AlphaFoldDB" id="A0ABD3SPV9"/>
<dbReference type="EMBL" id="JALLPB020000018">
    <property type="protein sequence ID" value="KAL3826624.1"/>
    <property type="molecule type" value="Genomic_DNA"/>
</dbReference>
<keyword evidence="3" id="KW-0690">Ribosome biogenesis</keyword>
<feature type="region of interest" description="Disordered" evidence="5">
    <location>
        <begin position="1"/>
        <end position="76"/>
    </location>
</feature>
<sequence length="395" mass="44214">MAKKRRQDAEPEAEIETEEEHPGNRDDEEEEEDDELVSSEEDEDDDAPPSSKHLAAPIPPPLPPSSSDDTIQSDGKYRNRRRLLVLSSRGITARYRHLLEDLRTLTPHGKRECKLDVGKNYAVGGSGGGGGYGAAVNEIAELRGCHAVLFLECRKRGQDGYLWLGRTSHSNDSPSPLLPPTTSDDGAMTDTTTKIEQGKHLMISGGPSIKFHITNIHTMDELKMTGNCMKGSRPILSFDTSFDTIDHLKLVKHVLVDVFGTPRGHPKSKPFVDRVMGFYYADGKIWVRNYQILEETASTAKEANEQKKLTGHAHSTSLIEIGPRFVLNPIRIFRGSFGGQTLWVNESFVNPNVIRSMKKKEEGEKYVRRKGAENKRKRRDESIVVPKDPLSDVFR</sequence>
<evidence type="ECO:0000256" key="4">
    <source>
        <dbReference type="ARBA" id="ARBA00023242"/>
    </source>
</evidence>
<evidence type="ECO:0000313" key="8">
    <source>
        <dbReference type="Proteomes" id="UP001530377"/>
    </source>
</evidence>
<keyword evidence="8" id="KW-1185">Reference proteome</keyword>
<evidence type="ECO:0000256" key="3">
    <source>
        <dbReference type="ARBA" id="ARBA00022517"/>
    </source>
</evidence>
<reference evidence="7 8" key="1">
    <citation type="submission" date="2024-10" db="EMBL/GenBank/DDBJ databases">
        <title>Updated reference genomes for cyclostephanoid diatoms.</title>
        <authorList>
            <person name="Roberts W.R."/>
            <person name="Alverson A.J."/>
        </authorList>
    </citation>
    <scope>NUCLEOTIDE SEQUENCE [LARGE SCALE GENOMIC DNA]</scope>
    <source>
        <strain evidence="7 8">AJA228-03</strain>
    </source>
</reference>
<dbReference type="PROSITE" id="PS50833">
    <property type="entry name" value="BRIX"/>
    <property type="match status" value="1"/>
</dbReference>
<protein>
    <recommendedName>
        <fullName evidence="6">Brix domain-containing protein</fullName>
    </recommendedName>
</protein>
<name>A0ABD3SPV9_9STRA</name>
<comment type="caution">
    <text evidence="7">The sequence shown here is derived from an EMBL/GenBank/DDBJ whole genome shotgun (WGS) entry which is preliminary data.</text>
</comment>
<evidence type="ECO:0000256" key="2">
    <source>
        <dbReference type="ARBA" id="ARBA00006369"/>
    </source>
</evidence>
<dbReference type="GO" id="GO:0005730">
    <property type="term" value="C:nucleolus"/>
    <property type="evidence" value="ECO:0007669"/>
    <property type="project" value="UniProtKB-SubCell"/>
</dbReference>
<dbReference type="GO" id="GO:0042254">
    <property type="term" value="P:ribosome biogenesis"/>
    <property type="evidence" value="ECO:0007669"/>
    <property type="project" value="UniProtKB-KW"/>
</dbReference>
<dbReference type="InterPro" id="IPR026532">
    <property type="entry name" value="BRX1"/>
</dbReference>
<feature type="compositionally biased region" description="Acidic residues" evidence="5">
    <location>
        <begin position="26"/>
        <end position="47"/>
    </location>
</feature>
<comment type="subcellular location">
    <subcellularLocation>
        <location evidence="1">Nucleus</location>
        <location evidence="1">Nucleolus</location>
    </subcellularLocation>
</comment>
<dbReference type="InterPro" id="IPR007109">
    <property type="entry name" value="Brix"/>
</dbReference>
<feature type="domain" description="Brix" evidence="6">
    <location>
        <begin position="81"/>
        <end position="338"/>
    </location>
</feature>
<comment type="similarity">
    <text evidence="2">Belongs to the BRX1 family.</text>
</comment>